<accession>A0A3E4Q4B7</accession>
<dbReference type="AlphaFoldDB" id="A0A3E4Q4B7"/>
<gene>
    <name evidence="1" type="ORF">DXC91_04875</name>
</gene>
<evidence type="ECO:0000313" key="2">
    <source>
        <dbReference type="Proteomes" id="UP000260874"/>
    </source>
</evidence>
<proteinExistence type="predicted"/>
<protein>
    <submittedName>
        <fullName evidence="1">Uncharacterized protein</fullName>
    </submittedName>
</protein>
<evidence type="ECO:0000313" key="1">
    <source>
        <dbReference type="EMBL" id="RGK87113.1"/>
    </source>
</evidence>
<dbReference type="EMBL" id="QSRB01000003">
    <property type="protein sequence ID" value="RGK87113.1"/>
    <property type="molecule type" value="Genomic_DNA"/>
</dbReference>
<name>A0A3E4Q4B7_BACUN</name>
<organism evidence="1 2">
    <name type="scientific">Bacteroides uniformis</name>
    <dbReference type="NCBI Taxonomy" id="820"/>
    <lineage>
        <taxon>Bacteria</taxon>
        <taxon>Pseudomonadati</taxon>
        <taxon>Bacteroidota</taxon>
        <taxon>Bacteroidia</taxon>
        <taxon>Bacteroidales</taxon>
        <taxon>Bacteroidaceae</taxon>
        <taxon>Bacteroides</taxon>
    </lineage>
</organism>
<dbReference type="RefSeq" id="WP_117703377.1">
    <property type="nucleotide sequence ID" value="NZ_QSRB01000003.1"/>
</dbReference>
<comment type="caution">
    <text evidence="1">The sequence shown here is derived from an EMBL/GenBank/DDBJ whole genome shotgun (WGS) entry which is preliminary data.</text>
</comment>
<reference evidence="1 2" key="1">
    <citation type="submission" date="2018-08" db="EMBL/GenBank/DDBJ databases">
        <title>A genome reference for cultivated species of the human gut microbiota.</title>
        <authorList>
            <person name="Zou Y."/>
            <person name="Xue W."/>
            <person name="Luo G."/>
        </authorList>
    </citation>
    <scope>NUCLEOTIDE SEQUENCE [LARGE SCALE GENOMIC DNA]</scope>
    <source>
        <strain evidence="1 2">TF09-22</strain>
    </source>
</reference>
<dbReference type="Proteomes" id="UP000260874">
    <property type="component" value="Unassembled WGS sequence"/>
</dbReference>
<sequence length="349" mass="40095">MKTLKSNLKLHMIIAKTIAVSIAIFTCTSCDSGNGKRMANVKTDPAGTYREYLSDVRKLDNLSIKDLTEHLKQWQIIRDSVFRYLERDTLAQLHSVHIEDCKRTHDSIRMEFSRQALSKLRTYKDVLLVKEQVSSHLKDAELHRAAEAIRPFFTSLDSRPVCPGNRQRVLAAYRDVLTQTIDYGIHCIADLTIYIEKEDAVFRAFLSRLPDFDGVDLSDITHDTERCCSQVFLAAERNDITYQDAMVYLAMRTNRRLIQNVQTCIDNIRDKKVRTPAHAQAYIWMLLQPYSSMDGFCISLLSSEERRHLDMLAMQTSDAFEVLGKILQSGNNRLDELPGMLLEAFIHTL</sequence>